<evidence type="ECO:0000313" key="11">
    <source>
        <dbReference type="Proteomes" id="UP000477070"/>
    </source>
</evidence>
<comment type="function">
    <text evidence="4">Catalyzes the reduction of 1-pyrroline-5-carboxylate (PCA) to L-proline.</text>
</comment>
<comment type="pathway">
    <text evidence="4">Amino-acid biosynthesis; L-proline biosynthesis; L-proline from L-glutamate 5-semialdehyde: step 1/1.</text>
</comment>
<keyword evidence="2 4" id="KW-0521">NADP</keyword>
<evidence type="ECO:0000313" key="10">
    <source>
        <dbReference type="Proteomes" id="UP000029714"/>
    </source>
</evidence>
<evidence type="ECO:0000256" key="4">
    <source>
        <dbReference type="HAMAP-Rule" id="MF_01925"/>
    </source>
</evidence>
<evidence type="ECO:0000256" key="2">
    <source>
        <dbReference type="ARBA" id="ARBA00022857"/>
    </source>
</evidence>
<dbReference type="Pfam" id="PF14748">
    <property type="entry name" value="P5CR_dimer"/>
    <property type="match status" value="1"/>
</dbReference>
<keyword evidence="4" id="KW-0641">Proline biosynthesis</keyword>
<reference evidence="8 11" key="4">
    <citation type="submission" date="2019-12" db="EMBL/GenBank/DDBJ databases">
        <title>Multi-Generational Helicobacter saguini Isolates.</title>
        <authorList>
            <person name="Mannion A."/>
            <person name="Shen Z."/>
            <person name="Fox J.G."/>
        </authorList>
    </citation>
    <scope>NUCLEOTIDE SEQUENCE [LARGE SCALE GENOMIC DNA]</scope>
    <source>
        <strain evidence="8">16-048</strain>
        <strain evidence="11">16-048 (F4)</strain>
    </source>
</reference>
<proteinExistence type="inferred from homology"/>
<dbReference type="InterPro" id="IPR000304">
    <property type="entry name" value="Pyrroline-COOH_reductase"/>
</dbReference>
<name>A0A347VNC8_9HELI</name>
<dbReference type="HAMAP" id="MF_01925">
    <property type="entry name" value="P5C_reductase"/>
    <property type="match status" value="1"/>
</dbReference>
<accession>A0A347VNC8</accession>
<dbReference type="UniPathway" id="UPA00098">
    <property type="reaction ID" value="UER00361"/>
</dbReference>
<dbReference type="InterPro" id="IPR036291">
    <property type="entry name" value="NAD(P)-bd_dom_sf"/>
</dbReference>
<reference evidence="9 10" key="1">
    <citation type="journal article" date="2014" name="Genome Announc.">
        <title>Draft genome sequences of eight enterohepatic helicobacter species isolated from both laboratory and wild rodents.</title>
        <authorList>
            <person name="Sheh A."/>
            <person name="Shen Z."/>
            <person name="Fox J.G."/>
        </authorList>
    </citation>
    <scope>NUCLEOTIDE SEQUENCE [LARGE SCALE GENOMIC DNA]</scope>
    <source>
        <strain evidence="9 10">MIT 97-6194</strain>
    </source>
</reference>
<dbReference type="AlphaFoldDB" id="A0A347VNC8"/>
<feature type="binding site" evidence="5">
    <location>
        <begin position="79"/>
        <end position="82"/>
    </location>
    <ligand>
        <name>NADP(+)</name>
        <dbReference type="ChEBI" id="CHEBI:58349"/>
    </ligand>
</feature>
<dbReference type="STRING" id="1548018.LS64_12780"/>
<dbReference type="EMBL" id="QBIU01000001">
    <property type="protein sequence ID" value="MWV69859.1"/>
    <property type="molecule type" value="Genomic_DNA"/>
</dbReference>
<dbReference type="SUPFAM" id="SSF48179">
    <property type="entry name" value="6-phosphogluconate dehydrogenase C-terminal domain-like"/>
    <property type="match status" value="1"/>
</dbReference>
<comment type="caution">
    <text evidence="9">The sequence shown here is derived from an EMBL/GenBank/DDBJ whole genome shotgun (WGS) entry which is preliminary data.</text>
</comment>
<keyword evidence="10" id="KW-1185">Reference proteome</keyword>
<organism evidence="9 10">
    <name type="scientific">Helicobacter saguini</name>
    <dbReference type="NCBI Taxonomy" id="1548018"/>
    <lineage>
        <taxon>Bacteria</taxon>
        <taxon>Pseudomonadati</taxon>
        <taxon>Campylobacterota</taxon>
        <taxon>Epsilonproteobacteria</taxon>
        <taxon>Campylobacterales</taxon>
        <taxon>Helicobacteraceae</taxon>
        <taxon>Helicobacter</taxon>
    </lineage>
</organism>
<dbReference type="InterPro" id="IPR029036">
    <property type="entry name" value="P5CR_dimer"/>
</dbReference>
<dbReference type="EMBL" id="JRMP02000015">
    <property type="protein sequence ID" value="TLD93275.1"/>
    <property type="molecule type" value="Genomic_DNA"/>
</dbReference>
<evidence type="ECO:0000259" key="7">
    <source>
        <dbReference type="Pfam" id="PF14748"/>
    </source>
</evidence>
<feature type="binding site" evidence="5">
    <location>
        <begin position="6"/>
        <end position="11"/>
    </location>
    <ligand>
        <name>NADP(+)</name>
        <dbReference type="ChEBI" id="CHEBI:58349"/>
    </ligand>
</feature>
<dbReference type="Proteomes" id="UP000029714">
    <property type="component" value="Unassembled WGS sequence"/>
</dbReference>
<gene>
    <name evidence="4" type="primary">proC</name>
    <name evidence="8" type="ORF">DCO61_07565</name>
    <name evidence="9" type="ORF">LS64_009180</name>
</gene>
<dbReference type="GO" id="GO:0004735">
    <property type="term" value="F:pyrroline-5-carboxylate reductase activity"/>
    <property type="evidence" value="ECO:0007669"/>
    <property type="project" value="UniProtKB-UniRule"/>
</dbReference>
<dbReference type="GO" id="GO:0005737">
    <property type="term" value="C:cytoplasm"/>
    <property type="evidence" value="ECO:0007669"/>
    <property type="project" value="UniProtKB-SubCell"/>
</dbReference>
<evidence type="ECO:0000256" key="5">
    <source>
        <dbReference type="PIRSR" id="PIRSR000193-1"/>
    </source>
</evidence>
<reference evidence="9 10" key="2">
    <citation type="journal article" date="2016" name="Infect. Immun.">
        <title>Helicobacter saguini, a Novel Helicobacter Isolated from Cotton-Top Tamarins with Ulcerative Colitis, Has Proinflammatory Properties and Induces Typhlocolitis and Dysplasia in Gnotobiotic IL-10-/- Mice.</title>
        <authorList>
            <person name="Shen Z."/>
            <person name="Mannion A."/>
            <person name="Whary M.T."/>
            <person name="Muthupalani S."/>
            <person name="Sheh A."/>
            <person name="Feng Y."/>
            <person name="Gong G."/>
            <person name="Vandamme P."/>
            <person name="Holcombe H.R."/>
            <person name="Paster B.J."/>
            <person name="Fox J.G."/>
        </authorList>
    </citation>
    <scope>NUCLEOTIDE SEQUENCE [LARGE SCALE GENOMIC DNA]</scope>
    <source>
        <strain evidence="9 10">MIT 97-6194</strain>
    </source>
</reference>
<dbReference type="PANTHER" id="PTHR11645:SF0">
    <property type="entry name" value="PYRROLINE-5-CARBOXYLATE REDUCTASE 3"/>
    <property type="match status" value="1"/>
</dbReference>
<dbReference type="PANTHER" id="PTHR11645">
    <property type="entry name" value="PYRROLINE-5-CARBOXYLATE REDUCTASE"/>
    <property type="match status" value="1"/>
</dbReference>
<dbReference type="SUPFAM" id="SSF51735">
    <property type="entry name" value="NAD(P)-binding Rossmann-fold domains"/>
    <property type="match status" value="1"/>
</dbReference>
<evidence type="ECO:0000256" key="1">
    <source>
        <dbReference type="ARBA" id="ARBA00005525"/>
    </source>
</evidence>
<feature type="domain" description="Pyrroline-5-carboxylate reductase catalytic N-terminal" evidence="6">
    <location>
        <begin position="4"/>
        <end position="87"/>
    </location>
</feature>
<dbReference type="InterPro" id="IPR008927">
    <property type="entry name" value="6-PGluconate_DH-like_C_sf"/>
</dbReference>
<dbReference type="GO" id="GO:0055129">
    <property type="term" value="P:L-proline biosynthetic process"/>
    <property type="evidence" value="ECO:0007669"/>
    <property type="project" value="UniProtKB-UniRule"/>
</dbReference>
<comment type="similarity">
    <text evidence="1 4">Belongs to the pyrroline-5-carboxylate reductase family.</text>
</comment>
<dbReference type="PIRSF" id="PIRSF000193">
    <property type="entry name" value="Pyrrol-5-carb_rd"/>
    <property type="match status" value="1"/>
</dbReference>
<dbReference type="Gene3D" id="1.10.3730.10">
    <property type="entry name" value="ProC C-terminal domain-like"/>
    <property type="match status" value="1"/>
</dbReference>
<comment type="catalytic activity">
    <reaction evidence="4">
        <text>L-proline + NADP(+) = (S)-1-pyrroline-5-carboxylate + NADPH + 2 H(+)</text>
        <dbReference type="Rhea" id="RHEA:14109"/>
        <dbReference type="ChEBI" id="CHEBI:15378"/>
        <dbReference type="ChEBI" id="CHEBI:17388"/>
        <dbReference type="ChEBI" id="CHEBI:57783"/>
        <dbReference type="ChEBI" id="CHEBI:58349"/>
        <dbReference type="ChEBI" id="CHEBI:60039"/>
        <dbReference type="EC" id="1.5.1.2"/>
    </reaction>
</comment>
<keyword evidence="3 4" id="KW-0560">Oxidoreductase</keyword>
<dbReference type="EC" id="1.5.1.2" evidence="4"/>
<dbReference type="Gene3D" id="3.40.50.720">
    <property type="entry name" value="NAD(P)-binding Rossmann-like Domain"/>
    <property type="match status" value="1"/>
</dbReference>
<evidence type="ECO:0000313" key="8">
    <source>
        <dbReference type="EMBL" id="MWV69859.1"/>
    </source>
</evidence>
<comment type="catalytic activity">
    <reaction evidence="4">
        <text>L-proline + NAD(+) = (S)-1-pyrroline-5-carboxylate + NADH + 2 H(+)</text>
        <dbReference type="Rhea" id="RHEA:14105"/>
        <dbReference type="ChEBI" id="CHEBI:15378"/>
        <dbReference type="ChEBI" id="CHEBI:17388"/>
        <dbReference type="ChEBI" id="CHEBI:57540"/>
        <dbReference type="ChEBI" id="CHEBI:57945"/>
        <dbReference type="ChEBI" id="CHEBI:60039"/>
        <dbReference type="EC" id="1.5.1.2"/>
    </reaction>
</comment>
<protein>
    <recommendedName>
        <fullName evidence="4">Pyrroline-5-carboxylate reductase</fullName>
        <shortName evidence="4">P5C reductase</shortName>
        <shortName evidence="4">P5CR</shortName>
        <ecNumber evidence="4">1.5.1.2</ecNumber>
    </recommendedName>
    <alternativeName>
        <fullName evidence="4">PCA reductase</fullName>
    </alternativeName>
</protein>
<keyword evidence="4" id="KW-0028">Amino-acid biosynthesis</keyword>
<keyword evidence="4" id="KW-0963">Cytoplasm</keyword>
<evidence type="ECO:0000259" key="6">
    <source>
        <dbReference type="Pfam" id="PF03807"/>
    </source>
</evidence>
<dbReference type="RefSeq" id="WP_034573572.1">
    <property type="nucleotide sequence ID" value="NZ_JRMP02000015.1"/>
</dbReference>
<dbReference type="InterPro" id="IPR028939">
    <property type="entry name" value="P5C_Rdtase_cat_N"/>
</dbReference>
<reference evidence="9" key="3">
    <citation type="submission" date="2018-04" db="EMBL/GenBank/DDBJ databases">
        <authorList>
            <person name="Sheh A."/>
            <person name="Shen Z."/>
            <person name="Mannion A.J."/>
            <person name="Fox J.G."/>
        </authorList>
    </citation>
    <scope>NUCLEOTIDE SEQUENCE</scope>
    <source>
        <strain evidence="9">MIT 97-6194</strain>
    </source>
</reference>
<comment type="subcellular location">
    <subcellularLocation>
        <location evidence="4">Cytoplasm</location>
    </subcellularLocation>
</comment>
<sequence>MQLIILGYGNMAKAILAGLLRQKKDILGITNIVIMGRNPSKITPFLESFFTQNESEYKDSITLQATNSIKCDGSEILLACKPNNLSEFSFNGVAEIVYSVLAGVTISNIKSHIDSKHFVNIMPNVAAHFGLSANAVLWEHDKLKIKTIKQAGAVLNALVDNDNNLQEVRSKYLSEVKSRIESFVKSFGNCVFVESQKELNASIATNGSSPAVLALVAQGLINAGVASGLKLESSRELVAQTFLGIAKLLAEKSPQEIKDSITSPGGTTAQALLYCDIHGVQGHIAQGLINAVKKAESFQKG</sequence>
<feature type="domain" description="Pyrroline-5-carboxylate reductase dimerisation" evidence="7">
    <location>
        <begin position="197"/>
        <end position="296"/>
    </location>
</feature>
<dbReference type="Proteomes" id="UP000477070">
    <property type="component" value="Unassembled WGS sequence"/>
</dbReference>
<evidence type="ECO:0000256" key="3">
    <source>
        <dbReference type="ARBA" id="ARBA00023002"/>
    </source>
</evidence>
<evidence type="ECO:0000313" key="9">
    <source>
        <dbReference type="EMBL" id="TLD93275.1"/>
    </source>
</evidence>
<dbReference type="Pfam" id="PF03807">
    <property type="entry name" value="F420_oxidored"/>
    <property type="match status" value="1"/>
</dbReference>
<dbReference type="OrthoDB" id="9805754at2"/>